<dbReference type="KEGG" id="str:Sterm_1943"/>
<feature type="transmembrane region" description="Helical" evidence="1">
    <location>
        <begin position="389"/>
        <end position="410"/>
    </location>
</feature>
<dbReference type="InterPro" id="IPR006674">
    <property type="entry name" value="HD_domain"/>
</dbReference>
<feature type="transmembrane region" description="Helical" evidence="1">
    <location>
        <begin position="365"/>
        <end position="383"/>
    </location>
</feature>
<reference evidence="3 4" key="2">
    <citation type="journal article" date="2010" name="Stand. Genomic Sci.">
        <title>Complete genome sequence of Sebaldella termitidis type strain (NCTC 11300).</title>
        <authorList>
            <person name="Harmon-Smith M."/>
            <person name="Celia L."/>
            <person name="Chertkov O."/>
            <person name="Lapidus A."/>
            <person name="Copeland A."/>
            <person name="Glavina Del Rio T."/>
            <person name="Nolan M."/>
            <person name="Lucas S."/>
            <person name="Tice H."/>
            <person name="Cheng J.F."/>
            <person name="Han C."/>
            <person name="Detter J.C."/>
            <person name="Bruce D."/>
            <person name="Goodwin L."/>
            <person name="Pitluck S."/>
            <person name="Pati A."/>
            <person name="Liolios K."/>
            <person name="Ivanova N."/>
            <person name="Mavromatis K."/>
            <person name="Mikhailova N."/>
            <person name="Chen A."/>
            <person name="Palaniappan K."/>
            <person name="Land M."/>
            <person name="Hauser L."/>
            <person name="Chang Y.J."/>
            <person name="Jeffries C.D."/>
            <person name="Brettin T."/>
            <person name="Goker M."/>
            <person name="Beck B."/>
            <person name="Bristow J."/>
            <person name="Eisen J.A."/>
            <person name="Markowitz V."/>
            <person name="Hugenholtz P."/>
            <person name="Kyrpides N.C."/>
            <person name="Klenk H.P."/>
            <person name="Chen F."/>
        </authorList>
    </citation>
    <scope>NUCLEOTIDE SEQUENCE [LARGE SCALE GENOMIC DNA]</scope>
    <source>
        <strain evidence="4">ATCC 33386 / NCTC 11300</strain>
    </source>
</reference>
<organism evidence="3 4">
    <name type="scientific">Sebaldella termitidis (strain ATCC 33386 / NCTC 11300)</name>
    <dbReference type="NCBI Taxonomy" id="526218"/>
    <lineage>
        <taxon>Bacteria</taxon>
        <taxon>Fusobacteriati</taxon>
        <taxon>Fusobacteriota</taxon>
        <taxon>Fusobacteriia</taxon>
        <taxon>Fusobacteriales</taxon>
        <taxon>Leptotrichiaceae</taxon>
        <taxon>Sebaldella</taxon>
    </lineage>
</organism>
<accession>D1AJB1</accession>
<feature type="transmembrane region" description="Helical" evidence="1">
    <location>
        <begin position="417"/>
        <end position="443"/>
    </location>
</feature>
<feature type="domain" description="HD/PDEase" evidence="2">
    <location>
        <begin position="472"/>
        <end position="627"/>
    </location>
</feature>
<keyword evidence="1" id="KW-1133">Transmembrane helix</keyword>
<dbReference type="PANTHER" id="PTHR36442">
    <property type="entry name" value="CYCLIC-DI-AMP PHOSPHODIESTERASE PGPH"/>
    <property type="match status" value="1"/>
</dbReference>
<dbReference type="SUPFAM" id="SSF109604">
    <property type="entry name" value="HD-domain/PDEase-like"/>
    <property type="match status" value="1"/>
</dbReference>
<keyword evidence="1" id="KW-0812">Transmembrane</keyword>
<dbReference type="PANTHER" id="PTHR36442:SF1">
    <property type="entry name" value="CYCLIC-DI-AMP PHOSPHODIESTERASE PGPH"/>
    <property type="match status" value="1"/>
</dbReference>
<gene>
    <name evidence="3" type="ordered locus">Sterm_1943</name>
</gene>
<keyword evidence="4" id="KW-1185">Reference proteome</keyword>
<dbReference type="InterPro" id="IPR052722">
    <property type="entry name" value="PgpH_phosphodiesterase"/>
</dbReference>
<feature type="transmembrane region" description="Helical" evidence="1">
    <location>
        <begin position="272"/>
        <end position="290"/>
    </location>
</feature>
<feature type="transmembrane region" description="Helical" evidence="1">
    <location>
        <begin position="334"/>
        <end position="358"/>
    </location>
</feature>
<name>D1AJB1_SEBTE</name>
<dbReference type="STRING" id="526218.Sterm_1943"/>
<keyword evidence="1" id="KW-0472">Membrane</keyword>
<dbReference type="eggNOG" id="COG1480">
    <property type="taxonomic scope" value="Bacteria"/>
</dbReference>
<dbReference type="SMART" id="SM00471">
    <property type="entry name" value="HDc"/>
    <property type="match status" value="1"/>
</dbReference>
<dbReference type="Gene3D" id="1.10.3210.10">
    <property type="entry name" value="Hypothetical protein af1432"/>
    <property type="match status" value="1"/>
</dbReference>
<evidence type="ECO:0000313" key="3">
    <source>
        <dbReference type="EMBL" id="ACZ08799.1"/>
    </source>
</evidence>
<dbReference type="Proteomes" id="UP000000845">
    <property type="component" value="Chromosome"/>
</dbReference>
<dbReference type="Pfam" id="PF01966">
    <property type="entry name" value="HD"/>
    <property type="match status" value="1"/>
</dbReference>
<dbReference type="EMBL" id="CP001739">
    <property type="protein sequence ID" value="ACZ08799.1"/>
    <property type="molecule type" value="Genomic_DNA"/>
</dbReference>
<dbReference type="Pfam" id="PF07698">
    <property type="entry name" value="7TM-7TMR_HD"/>
    <property type="match status" value="1"/>
</dbReference>
<dbReference type="InterPro" id="IPR011624">
    <property type="entry name" value="Metal-dep_PHydrolase_7TM_extra"/>
</dbReference>
<evidence type="ECO:0000259" key="2">
    <source>
        <dbReference type="SMART" id="SM00471"/>
    </source>
</evidence>
<feature type="transmembrane region" description="Helical" evidence="1">
    <location>
        <begin position="302"/>
        <end position="328"/>
    </location>
</feature>
<dbReference type="InterPro" id="IPR006675">
    <property type="entry name" value="HDIG_dom"/>
</dbReference>
<proteinExistence type="predicted"/>
<dbReference type="Pfam" id="PF07697">
    <property type="entry name" value="7TMR-HDED"/>
    <property type="match status" value="1"/>
</dbReference>
<protein>
    <submittedName>
        <fullName evidence="3">7TM receptor with intracellular metal dependent phosphohydrolase</fullName>
    </submittedName>
</protein>
<dbReference type="NCBIfam" id="TIGR00277">
    <property type="entry name" value="HDIG"/>
    <property type="match status" value="1"/>
</dbReference>
<dbReference type="InterPro" id="IPR003607">
    <property type="entry name" value="HD/PDEase_dom"/>
</dbReference>
<evidence type="ECO:0000313" key="4">
    <source>
        <dbReference type="Proteomes" id="UP000000845"/>
    </source>
</evidence>
<dbReference type="HOGENOM" id="CLU_015767_1_2_0"/>
<dbReference type="InterPro" id="IPR011621">
    <property type="entry name" value="Metal-dep_PHydrolase_7TM_intra"/>
</dbReference>
<dbReference type="AlphaFoldDB" id="D1AJB1"/>
<reference evidence="4" key="1">
    <citation type="submission" date="2009-09" db="EMBL/GenBank/DDBJ databases">
        <title>The complete chromosome of Sebaldella termitidis ATCC 33386.</title>
        <authorList>
            <consortium name="US DOE Joint Genome Institute (JGI-PGF)"/>
            <person name="Lucas S."/>
            <person name="Copeland A."/>
            <person name="Lapidus A."/>
            <person name="Glavina del Rio T."/>
            <person name="Dalin E."/>
            <person name="Tice H."/>
            <person name="Bruce D."/>
            <person name="Goodwin L."/>
            <person name="Pitluck S."/>
            <person name="Kyrpides N."/>
            <person name="Mavromatis K."/>
            <person name="Ivanova N."/>
            <person name="Mikhailova N."/>
            <person name="Sims D."/>
            <person name="Meincke L."/>
            <person name="Brettin T."/>
            <person name="Detter J.C."/>
            <person name="Han C."/>
            <person name="Larimer F."/>
            <person name="Land M."/>
            <person name="Hauser L."/>
            <person name="Markowitz V."/>
            <person name="Cheng J.F."/>
            <person name="Hugenholtz P."/>
            <person name="Woyke T."/>
            <person name="Wu D."/>
            <person name="Eisen J.A."/>
        </authorList>
    </citation>
    <scope>NUCLEOTIDE SEQUENCE [LARGE SCALE GENOMIC DNA]</scope>
    <source>
        <strain evidence="4">ATCC 33386 / NCTC 11300</strain>
    </source>
</reference>
<dbReference type="RefSeq" id="WP_012861393.1">
    <property type="nucleotide sequence ID" value="NC_013517.1"/>
</dbReference>
<keyword evidence="3" id="KW-0675">Receptor</keyword>
<dbReference type="CDD" id="cd00077">
    <property type="entry name" value="HDc"/>
    <property type="match status" value="1"/>
</dbReference>
<sequence length="696" mass="79491">MRLNFFGREVTITIDDKKINKKGVVSSFVLNNKFRYRFLLLSSMFLIFGIFMETKRINISYHIGDKATKDVIAYKDVVYYKDLLDESVKNRIIENTTPEYDRNKEVEDNSVSQLNTFFDSINWFKLQPEIDNAELKSFIDQNKLNLSVDELRTIILRDSSSYILALVNDMRKIYAEGIVKKGDFDKIVASKDYKLGAEEKKLLKNFMVINMKFNQEKTKEKIDKNIESLKNQEMKIYKGDVILKKGDVITADAYEKLEKLNMVKVSDKARKSTGLLLSFVILSMVLYYILKKYSKKIMDSKAFYPSLITVAILNLIYLAFFQAGFLLYLLPFAIIPIILSILGDRVFAITLSVFNLVLLTRDETWFLITLGVTVVAIYQASALVNRSEFVKLGVFLGVFQALLSVAYGLVNQFPMTILGLLIILSVFSGILTGMICLALLPFFENTFDILTNIKLLELSDFSHPLLRSLLVKASGTFHHSIMVGALAERAAESVGANATFARVASYYHDIGKMKRPNFFVENQKGRENPHNHIKPTLSALIIISHTKDGVAMGKKYNLPKEILDIMVEHHGTTLVQYFYNKAKEEGEEIREQDFRYSGPKPRTKESAIILMADTIEAAVRAAEDKTKENVESLVRYLIKYKIEDGQLSAADITLREIEVIIKAFLDVLQGAYHQRIQYPKVGENKKLVEDEDFKHE</sequence>
<evidence type="ECO:0000256" key="1">
    <source>
        <dbReference type="SAM" id="Phobius"/>
    </source>
</evidence>